<evidence type="ECO:0000256" key="1">
    <source>
        <dbReference type="SAM" id="MobiDB-lite"/>
    </source>
</evidence>
<dbReference type="InterPro" id="IPR000477">
    <property type="entry name" value="RT_dom"/>
</dbReference>
<keyword evidence="4" id="KW-1185">Reference proteome</keyword>
<accession>A0ABY6LFQ3</accession>
<evidence type="ECO:0000313" key="4">
    <source>
        <dbReference type="Proteomes" id="UP001235939"/>
    </source>
</evidence>
<evidence type="ECO:0000259" key="2">
    <source>
        <dbReference type="Pfam" id="PF00078"/>
    </source>
</evidence>
<protein>
    <recommendedName>
        <fullName evidence="2">Reverse transcriptase domain-containing protein</fullName>
    </recommendedName>
</protein>
<dbReference type="Proteomes" id="UP001235939">
    <property type="component" value="Chromosome 18"/>
</dbReference>
<name>A0ABY6LFQ3_9ARAC</name>
<feature type="region of interest" description="Disordered" evidence="1">
    <location>
        <begin position="198"/>
        <end position="223"/>
    </location>
</feature>
<dbReference type="Pfam" id="PF00078">
    <property type="entry name" value="RVT_1"/>
    <property type="match status" value="1"/>
</dbReference>
<feature type="compositionally biased region" description="Polar residues" evidence="1">
    <location>
        <begin position="201"/>
        <end position="223"/>
    </location>
</feature>
<proteinExistence type="predicted"/>
<dbReference type="EMBL" id="CP092880">
    <property type="protein sequence ID" value="UYV79883.1"/>
    <property type="molecule type" value="Genomic_DNA"/>
</dbReference>
<feature type="domain" description="Reverse transcriptase" evidence="2">
    <location>
        <begin position="369"/>
        <end position="446"/>
    </location>
</feature>
<evidence type="ECO:0000313" key="3">
    <source>
        <dbReference type="EMBL" id="UYV79883.1"/>
    </source>
</evidence>
<organism evidence="3 4">
    <name type="scientific">Cordylochernes scorpioides</name>
    <dbReference type="NCBI Taxonomy" id="51811"/>
    <lineage>
        <taxon>Eukaryota</taxon>
        <taxon>Metazoa</taxon>
        <taxon>Ecdysozoa</taxon>
        <taxon>Arthropoda</taxon>
        <taxon>Chelicerata</taxon>
        <taxon>Arachnida</taxon>
        <taxon>Pseudoscorpiones</taxon>
        <taxon>Cheliferoidea</taxon>
        <taxon>Chernetidae</taxon>
        <taxon>Cordylochernes</taxon>
    </lineage>
</organism>
<sequence>MIKLQTYLRKLYLQKGYPIDFIEKHAFDPCVHRTTTVHRATCWLPFSPAAVSISRFLRPYGIKVLYNCPPILATILRHQITKSDKPTLPIDSTGAIYSIQCLNCPTSYVGETGRTTGIRISEHRRNIRNKDLKSLIFTHISQTGHSFDLDHPQDIFIYLALCVLIVYLVHTSSNPPNNTQNSHPPATTQYLPTALPPPSPHISNTYATTHPSHSPAQTLPTHNNRPRFKHFDTKCKPFHLTLSLNNRCQSPLSSRLLALVPSNSISIPIMHTKLSRDKIIMHTNSKLNLDRLFKKFETATKNTDIQVTLPPSLKHRYTVFNIPDIYKEDELSQLFSSSLDNNTIEGKLVRTFIIDAHFILKVKIKKAIHDFQCCLLINLDIVSAFDQLWIPALSHRLHALNLPPSLLNMYDSFLVNRSATLTYRGHLRSVSHSRGCAQGSKSSPIL</sequence>
<gene>
    <name evidence="3" type="ORF">LAZ67_18000973</name>
</gene>
<reference evidence="3 4" key="1">
    <citation type="submission" date="2022-01" db="EMBL/GenBank/DDBJ databases">
        <title>A chromosomal length assembly of Cordylochernes scorpioides.</title>
        <authorList>
            <person name="Zeh D."/>
            <person name="Zeh J."/>
        </authorList>
    </citation>
    <scope>NUCLEOTIDE SEQUENCE [LARGE SCALE GENOMIC DNA]</scope>
    <source>
        <strain evidence="3">IN4F17</strain>
        <tissue evidence="3">Whole Body</tissue>
    </source>
</reference>